<gene>
    <name evidence="1" type="primary">Vigan.UMG123800</name>
    <name evidence="1" type="ORF">VIGAN_UM123800</name>
</gene>
<dbReference type="OrthoDB" id="3518456at2759"/>
<reference evidence="1" key="1">
    <citation type="journal article" date="2015" name="Sci. Rep.">
        <title>The power of single molecule real-time sequencing technology in the de novo assembly of a eukaryotic genome.</title>
        <authorList>
            <person name="Sakai H."/>
            <person name="Naito K."/>
            <person name="Ogiso-Tanaka E."/>
            <person name="Takahashi Y."/>
            <person name="Iseki K."/>
            <person name="Muto C."/>
            <person name="Satou K."/>
            <person name="Teruya K."/>
            <person name="Shiroma A."/>
            <person name="Shimoji M."/>
            <person name="Hirano T."/>
            <person name="Itoh T."/>
            <person name="Kaga A."/>
            <person name="Tomooka N."/>
        </authorList>
    </citation>
    <scope>NUCLEOTIDE SEQUENCE</scope>
</reference>
<name>A0A0S3TEI2_PHAAN</name>
<dbReference type="AlphaFoldDB" id="A0A0S3TEI2"/>
<evidence type="ECO:0000313" key="1">
    <source>
        <dbReference type="EMBL" id="BAU03529.1"/>
    </source>
</evidence>
<dbReference type="PANTHER" id="PTHR35744:SF4">
    <property type="entry name" value="OS04G0464600 PROTEIN"/>
    <property type="match status" value="1"/>
</dbReference>
<protein>
    <submittedName>
        <fullName evidence="1">Uncharacterized protein</fullName>
    </submittedName>
</protein>
<dbReference type="PANTHER" id="PTHR35744">
    <property type="entry name" value="C2H2-TYPE DOMAIN-CONTAINING PROTEIN"/>
    <property type="match status" value="1"/>
</dbReference>
<sequence length="277" mass="31077">MFLTTVSMLRHTDDNSVWDHLQRLWPREEICRKKLGEIAFSVRQKLLSITAGRRPHKVSTGVAGAGAGDYALLSFSPSSSSNVSTQFPASKRAQNLNLGNVYHSSHLIEFEDSSHSRHVDSFSVSISPSNCSTKCPNHALPHCTVTFAALSPFDPFLPPASFYFSCSTGWVLRFAVLKMVRTDNPLKVSRFRSICFFSLEATCWHIYGGLRYYHSGSEWGKNQKLNPNEKPNRVGLFWDLDNKPPNAIPPFDVANKLRIIASSFGIVRYMVAYSNEP</sequence>
<organism evidence="1">
    <name type="scientific">Vigna angularis var. angularis</name>
    <dbReference type="NCBI Taxonomy" id="157739"/>
    <lineage>
        <taxon>Eukaryota</taxon>
        <taxon>Viridiplantae</taxon>
        <taxon>Streptophyta</taxon>
        <taxon>Embryophyta</taxon>
        <taxon>Tracheophyta</taxon>
        <taxon>Spermatophyta</taxon>
        <taxon>Magnoliopsida</taxon>
        <taxon>eudicotyledons</taxon>
        <taxon>Gunneridae</taxon>
        <taxon>Pentapetalae</taxon>
        <taxon>rosids</taxon>
        <taxon>fabids</taxon>
        <taxon>Fabales</taxon>
        <taxon>Fabaceae</taxon>
        <taxon>Papilionoideae</taxon>
        <taxon>50 kb inversion clade</taxon>
        <taxon>NPAAA clade</taxon>
        <taxon>indigoferoid/millettioid clade</taxon>
        <taxon>Phaseoleae</taxon>
        <taxon>Vigna</taxon>
    </lineage>
</organism>
<dbReference type="EMBL" id="AP015615">
    <property type="protein sequence ID" value="BAU03529.1"/>
    <property type="molecule type" value="Genomic_DNA"/>
</dbReference>
<proteinExistence type="predicted"/>
<accession>A0A0S3TEI2</accession>